<dbReference type="Proteomes" id="UP001196068">
    <property type="component" value="Unassembled WGS sequence"/>
</dbReference>
<accession>A0AAF1JXY4</accession>
<protein>
    <submittedName>
        <fullName evidence="2">Uncharacterized protein</fullName>
    </submittedName>
</protein>
<proteinExistence type="predicted"/>
<name>A0AAF1JXY4_9PROT</name>
<reference evidence="2" key="2">
    <citation type="journal article" date="2021" name="Syst. Appl. Microbiol.">
        <title>Roseomonas hellenica sp. nov., isolated from roots of wild-growing Alkanna tinctoria.</title>
        <authorList>
            <person name="Rat A."/>
            <person name="Naranjo H.D."/>
            <person name="Lebbe L."/>
            <person name="Cnockaert M."/>
            <person name="Krigas N."/>
            <person name="Grigoriadou K."/>
            <person name="Maloupa E."/>
            <person name="Willems A."/>
        </authorList>
    </citation>
    <scope>NUCLEOTIDE SEQUENCE</scope>
    <source>
        <strain evidence="2">LMG 28251</strain>
    </source>
</reference>
<keyword evidence="3" id="KW-1185">Reference proteome</keyword>
<feature type="compositionally biased region" description="Low complexity" evidence="1">
    <location>
        <begin position="54"/>
        <end position="83"/>
    </location>
</feature>
<comment type="caution">
    <text evidence="2">The sequence shown here is derived from an EMBL/GenBank/DDBJ whole genome shotgun (WGS) entry which is preliminary data.</text>
</comment>
<sequence length="115" mass="11968">MSDIKIKPAGPLGRRLLVVRAAGVAVLPLGLTCCIVEAPRQNNPPPARRTGLTDNDPNDGPGNGRGTQQRRGTGITDNDPNDGPGNGRGRQPVRRNTGLTDRDPSDGAGNGRSGR</sequence>
<evidence type="ECO:0000313" key="3">
    <source>
        <dbReference type="Proteomes" id="UP001196068"/>
    </source>
</evidence>
<evidence type="ECO:0000256" key="1">
    <source>
        <dbReference type="SAM" id="MobiDB-lite"/>
    </source>
</evidence>
<feature type="region of interest" description="Disordered" evidence="1">
    <location>
        <begin position="37"/>
        <end position="115"/>
    </location>
</feature>
<gene>
    <name evidence="2" type="ORF">GXW79_15560</name>
</gene>
<dbReference type="RefSeq" id="WP_211875365.1">
    <property type="nucleotide sequence ID" value="NZ_JAAEDH010000019.1"/>
</dbReference>
<evidence type="ECO:0000313" key="2">
    <source>
        <dbReference type="EMBL" id="MBR0656497.1"/>
    </source>
</evidence>
<dbReference type="AlphaFoldDB" id="A0AAF1JXY4"/>
<organism evidence="2 3">
    <name type="scientific">Plastoroseomonas arctica</name>
    <dbReference type="NCBI Taxonomy" id="1509237"/>
    <lineage>
        <taxon>Bacteria</taxon>
        <taxon>Pseudomonadati</taxon>
        <taxon>Pseudomonadota</taxon>
        <taxon>Alphaproteobacteria</taxon>
        <taxon>Acetobacterales</taxon>
        <taxon>Acetobacteraceae</taxon>
        <taxon>Plastoroseomonas</taxon>
    </lineage>
</organism>
<reference evidence="2" key="1">
    <citation type="submission" date="2020-01" db="EMBL/GenBank/DDBJ databases">
        <authorList>
            <person name="Rat A."/>
        </authorList>
    </citation>
    <scope>NUCLEOTIDE SEQUENCE</scope>
    <source>
        <strain evidence="2">LMG 28251</strain>
    </source>
</reference>
<dbReference type="EMBL" id="JAAEDH010000019">
    <property type="protein sequence ID" value="MBR0656497.1"/>
    <property type="molecule type" value="Genomic_DNA"/>
</dbReference>